<dbReference type="GO" id="GO:0016740">
    <property type="term" value="F:transferase activity"/>
    <property type="evidence" value="ECO:0007669"/>
    <property type="project" value="UniProtKB-KW"/>
</dbReference>
<organism evidence="1 2">
    <name type="scientific">Clostridium intestinale DSM 6191</name>
    <dbReference type="NCBI Taxonomy" id="1121320"/>
    <lineage>
        <taxon>Bacteria</taxon>
        <taxon>Bacillati</taxon>
        <taxon>Bacillota</taxon>
        <taxon>Clostridia</taxon>
        <taxon>Eubacteriales</taxon>
        <taxon>Clostridiaceae</taxon>
        <taxon>Clostridium</taxon>
    </lineage>
</organism>
<dbReference type="SUPFAM" id="SSF55729">
    <property type="entry name" value="Acyl-CoA N-acyltransferases (Nat)"/>
    <property type="match status" value="1"/>
</dbReference>
<proteinExistence type="predicted"/>
<evidence type="ECO:0000313" key="2">
    <source>
        <dbReference type="Proteomes" id="UP000184241"/>
    </source>
</evidence>
<dbReference type="EMBL" id="FQXU01000003">
    <property type="protein sequence ID" value="SHH68635.1"/>
    <property type="molecule type" value="Genomic_DNA"/>
</dbReference>
<accession>A0A1M5V056</accession>
<dbReference type="AlphaFoldDB" id="A0A1M5V056"/>
<reference evidence="1 2" key="1">
    <citation type="submission" date="2016-11" db="EMBL/GenBank/DDBJ databases">
        <authorList>
            <person name="Jaros S."/>
            <person name="Januszkiewicz K."/>
            <person name="Wedrychowicz H."/>
        </authorList>
    </citation>
    <scope>NUCLEOTIDE SEQUENCE [LARGE SCALE GENOMIC DNA]</scope>
    <source>
        <strain evidence="1 2">DSM 6191</strain>
    </source>
</reference>
<dbReference type="InterPro" id="IPR016181">
    <property type="entry name" value="Acyl_CoA_acyltransferase"/>
</dbReference>
<evidence type="ECO:0000313" key="1">
    <source>
        <dbReference type="EMBL" id="SHH68635.1"/>
    </source>
</evidence>
<protein>
    <submittedName>
        <fullName evidence="1">Protein N-acetyltransferase, RimJ/RimL family</fullName>
    </submittedName>
</protein>
<dbReference type="Gene3D" id="3.40.630.30">
    <property type="match status" value="1"/>
</dbReference>
<keyword evidence="1" id="KW-0808">Transferase</keyword>
<name>A0A1M5V056_9CLOT</name>
<dbReference type="RefSeq" id="WP_073016745.1">
    <property type="nucleotide sequence ID" value="NZ_FQXU01000003.1"/>
</dbReference>
<sequence>MLSVYETCPTYENEKYLLKFVENEDCIDLLKVYSDKKAVLLFNSDNCGGDDFYYTTEKRMKDAIDYWHFEYDRQGFVRWSIIDKHKNSAIGTIELFHRTSKDYFTKCGLLRLDLRSDYEKVQEIENILSLIIPKTFDLFKCDKVATKAISKASERIMVLKNLGFQASDEKLIGHDGTEYDSYFVLKN</sequence>
<dbReference type="Proteomes" id="UP000184241">
    <property type="component" value="Unassembled WGS sequence"/>
</dbReference>
<gene>
    <name evidence="1" type="ORF">SAMN02745941_00711</name>
</gene>